<reference evidence="1" key="1">
    <citation type="submission" date="2021-06" db="EMBL/GenBank/DDBJ databases">
        <authorList>
            <person name="Kallberg Y."/>
            <person name="Tangrot J."/>
            <person name="Rosling A."/>
        </authorList>
    </citation>
    <scope>NUCLEOTIDE SEQUENCE</scope>
    <source>
        <strain evidence="1">MA461A</strain>
    </source>
</reference>
<keyword evidence="2" id="KW-1185">Reference proteome</keyword>
<comment type="caution">
    <text evidence="1">The sequence shown here is derived from an EMBL/GenBank/DDBJ whole genome shotgun (WGS) entry which is preliminary data.</text>
</comment>
<evidence type="ECO:0000313" key="1">
    <source>
        <dbReference type="EMBL" id="CAG8775491.1"/>
    </source>
</evidence>
<accession>A0ACA9R3I0</accession>
<dbReference type="Proteomes" id="UP000789920">
    <property type="component" value="Unassembled WGS sequence"/>
</dbReference>
<dbReference type="EMBL" id="CAJVQC010042515">
    <property type="protein sequence ID" value="CAG8775491.1"/>
    <property type="molecule type" value="Genomic_DNA"/>
</dbReference>
<protein>
    <submittedName>
        <fullName evidence="1">23650_t:CDS:1</fullName>
    </submittedName>
</protein>
<feature type="non-terminal residue" evidence="1">
    <location>
        <position position="1"/>
    </location>
</feature>
<name>A0ACA9R3I0_9GLOM</name>
<organism evidence="1 2">
    <name type="scientific">Racocetra persica</name>
    <dbReference type="NCBI Taxonomy" id="160502"/>
    <lineage>
        <taxon>Eukaryota</taxon>
        <taxon>Fungi</taxon>
        <taxon>Fungi incertae sedis</taxon>
        <taxon>Mucoromycota</taxon>
        <taxon>Glomeromycotina</taxon>
        <taxon>Glomeromycetes</taxon>
        <taxon>Diversisporales</taxon>
        <taxon>Gigasporaceae</taxon>
        <taxon>Racocetra</taxon>
    </lineage>
</organism>
<sequence length="66" mass="7678">VWGFVQKLKPFRNQYEKNLLPCTVDSPSDELDTEEKSGIKEHGNASILKRLDNLEKFLQFYIDTSC</sequence>
<gene>
    <name evidence="1" type="ORF">RPERSI_LOCUS16912</name>
</gene>
<proteinExistence type="predicted"/>
<evidence type="ECO:0000313" key="2">
    <source>
        <dbReference type="Proteomes" id="UP000789920"/>
    </source>
</evidence>